<sequence length="156" mass="17343">MTTQQIPNQPSPVSLADVAAIFENEDLEYRIEENILRSGFVNCATVCALDDSYLIFESIWRGAVPQEMASHLLLAMNEHNQTHFAPTLRFFENETGSDAPSLAVSAIRTTDVTNGLTPDQLGAFIVTSIESTLQAFDFLETSFPTLVNWKDPHVEH</sequence>
<accession>A0ABD4TPT6</accession>
<dbReference type="RefSeq" id="WP_256000216.1">
    <property type="nucleotide sequence ID" value="NZ_JAGPYW010000001.1"/>
</dbReference>
<dbReference type="AlphaFoldDB" id="A0ABD4TPT6"/>
<evidence type="ECO:0000313" key="2">
    <source>
        <dbReference type="Proteomes" id="UP001205080"/>
    </source>
</evidence>
<evidence type="ECO:0000313" key="1">
    <source>
        <dbReference type="EMBL" id="MCQ4613265.1"/>
    </source>
</evidence>
<dbReference type="Proteomes" id="UP001205080">
    <property type="component" value="Unassembled WGS sequence"/>
</dbReference>
<gene>
    <name evidence="1" type="ORF">KBX22_00685</name>
</gene>
<reference evidence="1 2" key="1">
    <citation type="submission" date="2021-04" db="EMBL/GenBank/DDBJ databases">
        <title>Corynebacterium genitalium sp. nov. and Corynebacterium genitalium sp. nov., two new species of the genus Corynebacterium.</title>
        <authorList>
            <person name="Jaen-Luchoro D."/>
            <person name="Pinyeiro-Iglesias B."/>
            <person name="Al-Shaer S."/>
            <person name="Karlsson R."/>
            <person name="Gonzales-Siles L."/>
            <person name="Cardew S."/>
            <person name="Jensie-Markopolous S."/>
            <person name="Ohlen M."/>
            <person name="Inganas E."/>
            <person name="Moore E.R.B."/>
        </authorList>
    </citation>
    <scope>NUCLEOTIDE SEQUENCE [LARGE SCALE GENOMIC DNA]</scope>
    <source>
        <strain evidence="1 2">CCUG 55013</strain>
    </source>
</reference>
<comment type="caution">
    <text evidence="1">The sequence shown here is derived from an EMBL/GenBank/DDBJ whole genome shotgun (WGS) entry which is preliminary data.</text>
</comment>
<proteinExistence type="predicted"/>
<dbReference type="EMBL" id="JAGPYW010000001">
    <property type="protein sequence ID" value="MCQ4613265.1"/>
    <property type="molecule type" value="Genomic_DNA"/>
</dbReference>
<protein>
    <submittedName>
        <fullName evidence="1">YbjN domain-containing protein</fullName>
    </submittedName>
</protein>
<name>A0ABD4TPT6_9CORY</name>
<organism evidence="1 2">
    <name type="scientific">Corynebacterium pseudogenitalium</name>
    <dbReference type="NCBI Taxonomy" id="38303"/>
    <lineage>
        <taxon>Bacteria</taxon>
        <taxon>Bacillati</taxon>
        <taxon>Actinomycetota</taxon>
        <taxon>Actinomycetes</taxon>
        <taxon>Mycobacteriales</taxon>
        <taxon>Corynebacteriaceae</taxon>
        <taxon>Corynebacterium</taxon>
    </lineage>
</organism>